<feature type="transmembrane region" description="Helical" evidence="1">
    <location>
        <begin position="6"/>
        <end position="26"/>
    </location>
</feature>
<evidence type="ECO:0000313" key="2">
    <source>
        <dbReference type="EMBL" id="ATF26265.1"/>
    </source>
</evidence>
<accession>A0A1D2KBX5</accession>
<dbReference type="RefSeq" id="WP_069126328.1">
    <property type="nucleotide sequence ID" value="NZ_CBCPHX010000002.1"/>
</dbReference>
<keyword evidence="1" id="KW-0472">Membrane</keyword>
<reference evidence="2 4" key="1">
    <citation type="submission" date="2017-09" db="EMBL/GenBank/DDBJ databases">
        <title>Complete Genome Sequences of Two Strains of the Meat Spoilage Bacterium Brochothrix thermosphacta Isolated from Ground Chicken.</title>
        <authorList>
            <person name="Paoli G.C."/>
            <person name="Wijey C."/>
            <person name="Chen C.-Y."/>
            <person name="Nguyen L."/>
            <person name="Yan X."/>
            <person name="Irwin P.L."/>
        </authorList>
    </citation>
    <scope>NUCLEOTIDE SEQUENCE [LARGE SCALE GENOMIC DNA]</scope>
    <source>
        <strain evidence="2 4">BI</strain>
    </source>
</reference>
<evidence type="ECO:0000313" key="4">
    <source>
        <dbReference type="Proteomes" id="UP000243591"/>
    </source>
</evidence>
<dbReference type="EMBL" id="OUNC01000005">
    <property type="protein sequence ID" value="SPP27255.1"/>
    <property type="molecule type" value="Genomic_DNA"/>
</dbReference>
<sequence length="69" mass="7648">MLPSIVLWAFGLVLTLWGLYSMNRAFKKNKTKNNLIQLLLTGEASGIGQFISGIVTIAVGFVVLYFQNK</sequence>
<evidence type="ECO:0000256" key="1">
    <source>
        <dbReference type="SAM" id="Phobius"/>
    </source>
</evidence>
<dbReference type="OrthoDB" id="1757624at2"/>
<evidence type="ECO:0000313" key="3">
    <source>
        <dbReference type="EMBL" id="SPP27255.1"/>
    </source>
</evidence>
<reference evidence="3" key="2">
    <citation type="submission" date="2018-04" db="EMBL/GenBank/DDBJ databases">
        <authorList>
            <person name="Go L.Y."/>
            <person name="Mitchell J.A."/>
        </authorList>
    </citation>
    <scope>NUCLEOTIDE SEQUENCE</scope>
    <source>
        <strain evidence="3">BSAS1 3</strain>
    </source>
</reference>
<name>A0A1D2KBX5_BROTH</name>
<dbReference type="KEGG" id="bths:CNY62_07690"/>
<proteinExistence type="predicted"/>
<dbReference type="Proteomes" id="UP000243591">
    <property type="component" value="Chromosome"/>
</dbReference>
<keyword evidence="4" id="KW-1185">Reference proteome</keyword>
<dbReference type="EMBL" id="CP023483">
    <property type="protein sequence ID" value="ATF26265.1"/>
    <property type="molecule type" value="Genomic_DNA"/>
</dbReference>
<evidence type="ECO:0000313" key="5">
    <source>
        <dbReference type="Proteomes" id="UP000270190"/>
    </source>
</evidence>
<keyword evidence="1" id="KW-1133">Transmembrane helix</keyword>
<dbReference type="Proteomes" id="UP000270190">
    <property type="component" value="Unassembled WGS sequence"/>
</dbReference>
<feature type="transmembrane region" description="Helical" evidence="1">
    <location>
        <begin position="47"/>
        <end position="66"/>
    </location>
</feature>
<keyword evidence="1" id="KW-0812">Transmembrane</keyword>
<gene>
    <name evidence="3" type="ORF">BTBSAS_130035</name>
    <name evidence="2" type="ORF">CNY62_07690</name>
</gene>
<organism evidence="2 4">
    <name type="scientific">Brochothrix thermosphacta</name>
    <name type="common">Microbacterium thermosphactum</name>
    <dbReference type="NCBI Taxonomy" id="2756"/>
    <lineage>
        <taxon>Bacteria</taxon>
        <taxon>Bacillati</taxon>
        <taxon>Bacillota</taxon>
        <taxon>Bacilli</taxon>
        <taxon>Bacillales</taxon>
        <taxon>Listeriaceae</taxon>
        <taxon>Brochothrix</taxon>
    </lineage>
</organism>
<reference evidence="5" key="3">
    <citation type="submission" date="2018-04" db="EMBL/GenBank/DDBJ databases">
        <authorList>
            <person name="Illikoud N."/>
        </authorList>
    </citation>
    <scope>NUCLEOTIDE SEQUENCE [LARGE SCALE GENOMIC DNA]</scope>
</reference>
<protein>
    <submittedName>
        <fullName evidence="2">Uncharacterized protein</fullName>
    </submittedName>
</protein>
<dbReference type="AlphaFoldDB" id="A0A1D2KBX5"/>